<keyword evidence="3" id="KW-1185">Reference proteome</keyword>
<name>A0A6A6QYV9_9PEZI</name>
<dbReference type="AlphaFoldDB" id="A0A6A6QYV9"/>
<evidence type="ECO:0000313" key="2">
    <source>
        <dbReference type="EMBL" id="KAF2497635.1"/>
    </source>
</evidence>
<protein>
    <recommendedName>
        <fullName evidence="4">MACPF domain-containing protein</fullName>
    </recommendedName>
</protein>
<evidence type="ECO:0000256" key="1">
    <source>
        <dbReference type="SAM" id="MobiDB-lite"/>
    </source>
</evidence>
<dbReference type="EMBL" id="MU004186">
    <property type="protein sequence ID" value="KAF2497635.1"/>
    <property type="molecule type" value="Genomic_DNA"/>
</dbReference>
<accession>A0A6A6QYV9</accession>
<gene>
    <name evidence="2" type="ORF">BU16DRAFT_606206</name>
</gene>
<reference evidence="2" key="1">
    <citation type="journal article" date="2020" name="Stud. Mycol.">
        <title>101 Dothideomycetes genomes: a test case for predicting lifestyles and emergence of pathogens.</title>
        <authorList>
            <person name="Haridas S."/>
            <person name="Albert R."/>
            <person name="Binder M."/>
            <person name="Bloem J."/>
            <person name="Labutti K."/>
            <person name="Salamov A."/>
            <person name="Andreopoulos B."/>
            <person name="Baker S."/>
            <person name="Barry K."/>
            <person name="Bills G."/>
            <person name="Bluhm B."/>
            <person name="Cannon C."/>
            <person name="Castanera R."/>
            <person name="Culley D."/>
            <person name="Daum C."/>
            <person name="Ezra D."/>
            <person name="Gonzalez J."/>
            <person name="Henrissat B."/>
            <person name="Kuo A."/>
            <person name="Liang C."/>
            <person name="Lipzen A."/>
            <person name="Lutzoni F."/>
            <person name="Magnuson J."/>
            <person name="Mondo S."/>
            <person name="Nolan M."/>
            <person name="Ohm R."/>
            <person name="Pangilinan J."/>
            <person name="Park H.-J."/>
            <person name="Ramirez L."/>
            <person name="Alfaro M."/>
            <person name="Sun H."/>
            <person name="Tritt A."/>
            <person name="Yoshinaga Y."/>
            <person name="Zwiers L.-H."/>
            <person name="Turgeon B."/>
            <person name="Goodwin S."/>
            <person name="Spatafora J."/>
            <person name="Crous P."/>
            <person name="Grigoriev I."/>
        </authorList>
    </citation>
    <scope>NUCLEOTIDE SEQUENCE</scope>
    <source>
        <strain evidence="2">CBS 269.34</strain>
    </source>
</reference>
<organism evidence="2 3">
    <name type="scientific">Lophium mytilinum</name>
    <dbReference type="NCBI Taxonomy" id="390894"/>
    <lineage>
        <taxon>Eukaryota</taxon>
        <taxon>Fungi</taxon>
        <taxon>Dikarya</taxon>
        <taxon>Ascomycota</taxon>
        <taxon>Pezizomycotina</taxon>
        <taxon>Dothideomycetes</taxon>
        <taxon>Pleosporomycetidae</taxon>
        <taxon>Mytilinidiales</taxon>
        <taxon>Mytilinidiaceae</taxon>
        <taxon>Lophium</taxon>
    </lineage>
</organism>
<dbReference type="OrthoDB" id="4457531at2759"/>
<dbReference type="Proteomes" id="UP000799750">
    <property type="component" value="Unassembled WGS sequence"/>
</dbReference>
<proteinExistence type="predicted"/>
<evidence type="ECO:0000313" key="3">
    <source>
        <dbReference type="Proteomes" id="UP000799750"/>
    </source>
</evidence>
<feature type="region of interest" description="Disordered" evidence="1">
    <location>
        <begin position="145"/>
        <end position="167"/>
    </location>
</feature>
<sequence>MSDPTQPSLTAIAEAGHTFLMPWTHQAMTVTAGFESNRILSKESPWVLNSPFDMTKIHLRALLYELNGGTCSFKDAFSTHAETSTDHLSVAGQLSVGPDFLQAEASGKYTKTVMDMQNGILASRNASCRSGRIILEGAPSLSQTAIDMLSDPGSPKDPRTGRPRPSGVQQFRNEFGDFYISGYVLGADAGALLAADTKSHTQSEATEITVKVKVVFFEASKTWASSSSSSDVHAKLDFCGYSTLEDKSLSRRYETSREGQDSQLRQAINTYFDKVRSLERDVRKKLLELKLKDGQKIQLSAGTGVCESGLVAQLILSPFARLPEYVEYASMPNRSY</sequence>
<evidence type="ECO:0008006" key="4">
    <source>
        <dbReference type="Google" id="ProtNLM"/>
    </source>
</evidence>